<comment type="caution">
    <text evidence="9">The sequence shown here is derived from an EMBL/GenBank/DDBJ whole genome shotgun (WGS) entry which is preliminary data.</text>
</comment>
<dbReference type="GO" id="GO:0003746">
    <property type="term" value="F:translation elongation factor activity"/>
    <property type="evidence" value="ECO:0007669"/>
    <property type="project" value="UniProtKB-KW"/>
</dbReference>
<dbReference type="CDD" id="cd01886">
    <property type="entry name" value="EF-G"/>
    <property type="match status" value="1"/>
</dbReference>
<evidence type="ECO:0000256" key="1">
    <source>
        <dbReference type="ARBA" id="ARBA00005870"/>
    </source>
</evidence>
<feature type="binding site" evidence="6">
    <location>
        <begin position="135"/>
        <end position="138"/>
    </location>
    <ligand>
        <name>GTP</name>
        <dbReference type="ChEBI" id="CHEBI:37565"/>
    </ligand>
</feature>
<dbReference type="NCBIfam" id="NF009381">
    <property type="entry name" value="PRK12740.1-5"/>
    <property type="match status" value="1"/>
</dbReference>
<dbReference type="Gene3D" id="2.40.30.10">
    <property type="entry name" value="Translation factors"/>
    <property type="match status" value="1"/>
</dbReference>
<dbReference type="InterPro" id="IPR035647">
    <property type="entry name" value="EFG_III/V"/>
</dbReference>
<dbReference type="Gene3D" id="3.30.230.10">
    <property type="match status" value="1"/>
</dbReference>
<sequence>MARTIPLEKVRNIGIAAHIDAGKTTTTERILFYSGIIHKIGEVHEGTAVTDWMEQERERGITITAAAISTSWKDHQINIIDTPGHVDFTIEVERSMRVLDGVIAVFCSVGGVQPQSETVWRQAERYKVPRIAFINKMDRTGANFYKVHEQIRDRLRANAIAIQLPIGSENDFQGIVDLVRQRAYIYANDQGTDIQETDIPEELQAQVDEFRTKLIEAAAETDDALMTKYFEGEELTEQEIRTALRKGTIAGTIVPVLCGSAFKNKGVQLMLDAVVDYLPAPSEVPPIQGLLPNGDTVERQADDNEPLAALAFKIMADPYGRLTFVRVYSGVLKKGSYVLNASKNKKERISRLVLMKADDRQDVDELRAGDLGAALGLKDTLTGDTLCDDGSPVILESLFIPEPVISVAVEPKTKNDMDKLSKALQSLSEEDPTFRVRVDPETNQTVIAGMGELHLEILVDRMLREFKVEANVGAPQVAYRETIRKAVNKVEGKFIRQSGGKGQYGHVVINLEPGEPGSGFEFVSKIAGGTVPKEYVGPAEQGMKESCESGVLAGYPLIDVKATLIDGSYHDVDSSEMAFKIAGSMAMKEAVLKASPVILEPMMKVEVEVPEDYMGNVIGDLNTRRGQIESQSTEKGLAKVTSKVPLASMFGYATDIRSKTQGRGTFTMEFSHYEEVPRSVAETIIAKSKGNA</sequence>
<evidence type="ECO:0000256" key="7">
    <source>
        <dbReference type="NCBIfam" id="TIGR00484"/>
    </source>
</evidence>
<dbReference type="SUPFAM" id="SSF54980">
    <property type="entry name" value="EF-G C-terminal domain-like"/>
    <property type="match status" value="2"/>
</dbReference>
<dbReference type="InterPro" id="IPR035649">
    <property type="entry name" value="EFG_V"/>
</dbReference>
<dbReference type="InterPro" id="IPR000640">
    <property type="entry name" value="EFG_V-like"/>
</dbReference>
<keyword evidence="10" id="KW-1185">Reference proteome</keyword>
<dbReference type="NCBIfam" id="TIGR00231">
    <property type="entry name" value="small_GTP"/>
    <property type="match status" value="1"/>
</dbReference>
<reference evidence="9 10" key="1">
    <citation type="journal article" date="2021" name="Microorganisms">
        <title>Genome Evolution of Filamentous Cyanobacterium Nostoc Species: From Facultative Symbiosis to Free Living.</title>
        <authorList>
            <person name="Huo D."/>
            <person name="Li H."/>
            <person name="Cai F."/>
            <person name="Guo X."/>
            <person name="Qiao Z."/>
            <person name="Wang W."/>
            <person name="Yu G."/>
            <person name="Li R."/>
        </authorList>
    </citation>
    <scope>NUCLEOTIDE SEQUENCE [LARGE SCALE GENOMIC DNA]</scope>
    <source>
        <strain evidence="9 10">CHAB 5714</strain>
    </source>
</reference>
<dbReference type="NCBIfam" id="NF009379">
    <property type="entry name" value="PRK12740.1-3"/>
    <property type="match status" value="1"/>
</dbReference>
<evidence type="ECO:0000256" key="6">
    <source>
        <dbReference type="HAMAP-Rule" id="MF_00054"/>
    </source>
</evidence>
<dbReference type="RefSeq" id="WP_229484477.1">
    <property type="nucleotide sequence ID" value="NZ_JAIVFQ010000011.1"/>
</dbReference>
<comment type="subcellular location">
    <subcellularLocation>
        <location evidence="6">Cytoplasm</location>
    </subcellularLocation>
</comment>
<evidence type="ECO:0000256" key="4">
    <source>
        <dbReference type="ARBA" id="ARBA00022917"/>
    </source>
</evidence>
<dbReference type="PROSITE" id="PS51722">
    <property type="entry name" value="G_TR_2"/>
    <property type="match status" value="1"/>
</dbReference>
<dbReference type="Pfam" id="PF03144">
    <property type="entry name" value="GTP_EFTU_D2"/>
    <property type="match status" value="1"/>
</dbReference>
<dbReference type="CDD" id="cd01434">
    <property type="entry name" value="EFG_mtEFG1_IV"/>
    <property type="match status" value="1"/>
</dbReference>
<proteinExistence type="inferred from homology"/>
<dbReference type="EMBL" id="JAIVFQ010000011">
    <property type="protein sequence ID" value="MCC5599643.1"/>
    <property type="molecule type" value="Genomic_DNA"/>
</dbReference>
<dbReference type="CDD" id="cd16262">
    <property type="entry name" value="EFG_III"/>
    <property type="match status" value="1"/>
</dbReference>
<dbReference type="SMART" id="SM00889">
    <property type="entry name" value="EFG_IV"/>
    <property type="match status" value="1"/>
</dbReference>
<dbReference type="InterPro" id="IPR027417">
    <property type="entry name" value="P-loop_NTPase"/>
</dbReference>
<evidence type="ECO:0000259" key="8">
    <source>
        <dbReference type="PROSITE" id="PS51722"/>
    </source>
</evidence>
<dbReference type="InterPro" id="IPR009022">
    <property type="entry name" value="EFG_III"/>
</dbReference>
<dbReference type="Pfam" id="PF14492">
    <property type="entry name" value="EFG_III"/>
    <property type="match status" value="1"/>
</dbReference>
<name>A0ABS8I677_9NOSO</name>
<evidence type="ECO:0000256" key="3">
    <source>
        <dbReference type="ARBA" id="ARBA00022768"/>
    </source>
</evidence>
<keyword evidence="3 6" id="KW-0251">Elongation factor</keyword>
<dbReference type="SUPFAM" id="SSF54211">
    <property type="entry name" value="Ribosomal protein S5 domain 2-like"/>
    <property type="match status" value="1"/>
</dbReference>
<dbReference type="Pfam" id="PF00009">
    <property type="entry name" value="GTP_EFTU"/>
    <property type="match status" value="1"/>
</dbReference>
<dbReference type="SUPFAM" id="SSF50447">
    <property type="entry name" value="Translation proteins"/>
    <property type="match status" value="1"/>
</dbReference>
<dbReference type="Gene3D" id="3.30.70.240">
    <property type="match status" value="1"/>
</dbReference>
<evidence type="ECO:0000313" key="10">
    <source>
        <dbReference type="Proteomes" id="UP001199525"/>
    </source>
</evidence>
<dbReference type="SMART" id="SM00838">
    <property type="entry name" value="EFG_C"/>
    <property type="match status" value="1"/>
</dbReference>
<dbReference type="CDD" id="cd03713">
    <property type="entry name" value="EFG_mtEFG_C"/>
    <property type="match status" value="1"/>
</dbReference>
<dbReference type="Pfam" id="PF03764">
    <property type="entry name" value="EFG_IV"/>
    <property type="match status" value="1"/>
</dbReference>
<dbReference type="InterPro" id="IPR004161">
    <property type="entry name" value="EFTu-like_2"/>
</dbReference>
<keyword evidence="2 6" id="KW-0547">Nucleotide-binding</keyword>
<gene>
    <name evidence="6 9" type="primary">fusA</name>
    <name evidence="9" type="ORF">LC586_10495</name>
</gene>
<dbReference type="Proteomes" id="UP001199525">
    <property type="component" value="Unassembled WGS sequence"/>
</dbReference>
<dbReference type="InterPro" id="IPR005225">
    <property type="entry name" value="Small_GTP-bd"/>
</dbReference>
<dbReference type="InterPro" id="IPR031157">
    <property type="entry name" value="G_TR_CS"/>
</dbReference>
<dbReference type="InterPro" id="IPR000795">
    <property type="entry name" value="T_Tr_GTP-bd_dom"/>
</dbReference>
<protein>
    <recommendedName>
        <fullName evidence="6 7">Elongation factor G</fullName>
        <shortName evidence="6">EF-G</shortName>
    </recommendedName>
</protein>
<dbReference type="InterPro" id="IPR020568">
    <property type="entry name" value="Ribosomal_Su5_D2-typ_SF"/>
</dbReference>
<dbReference type="NCBIfam" id="TIGR00484">
    <property type="entry name" value="EF-G"/>
    <property type="match status" value="1"/>
</dbReference>
<keyword evidence="5 6" id="KW-0342">GTP-binding</keyword>
<evidence type="ECO:0000313" key="9">
    <source>
        <dbReference type="EMBL" id="MCC5599643.1"/>
    </source>
</evidence>
<dbReference type="InterPro" id="IPR005517">
    <property type="entry name" value="Transl_elong_EFG/EF2_IV"/>
</dbReference>
<dbReference type="Gene3D" id="3.40.50.300">
    <property type="entry name" value="P-loop containing nucleotide triphosphate hydrolases"/>
    <property type="match status" value="1"/>
</dbReference>
<dbReference type="InterPro" id="IPR041095">
    <property type="entry name" value="EFG_II"/>
</dbReference>
<dbReference type="Gene3D" id="3.30.70.870">
    <property type="entry name" value="Elongation Factor G (Translational Gtpase), domain 3"/>
    <property type="match status" value="1"/>
</dbReference>
<dbReference type="PRINTS" id="PR00315">
    <property type="entry name" value="ELONGATNFCT"/>
</dbReference>
<keyword evidence="4 6" id="KW-0648">Protein biosynthesis</keyword>
<dbReference type="PROSITE" id="PS00301">
    <property type="entry name" value="G_TR_1"/>
    <property type="match status" value="1"/>
</dbReference>
<dbReference type="SUPFAM" id="SSF52540">
    <property type="entry name" value="P-loop containing nucleoside triphosphate hydrolases"/>
    <property type="match status" value="1"/>
</dbReference>
<dbReference type="HAMAP" id="MF_00054_B">
    <property type="entry name" value="EF_G_EF_2_B"/>
    <property type="match status" value="1"/>
</dbReference>
<dbReference type="InterPro" id="IPR014721">
    <property type="entry name" value="Ribsml_uS5_D2-typ_fold_subgr"/>
</dbReference>
<feature type="binding site" evidence="6">
    <location>
        <begin position="17"/>
        <end position="24"/>
    </location>
    <ligand>
        <name>GTP</name>
        <dbReference type="ChEBI" id="CHEBI:37565"/>
    </ligand>
</feature>
<dbReference type="InterPro" id="IPR047872">
    <property type="entry name" value="EFG_IV"/>
</dbReference>
<dbReference type="PANTHER" id="PTHR43261:SF1">
    <property type="entry name" value="RIBOSOME-RELEASING FACTOR 2, MITOCHONDRIAL"/>
    <property type="match status" value="1"/>
</dbReference>
<dbReference type="CDD" id="cd04088">
    <property type="entry name" value="EFG_mtEFG_II"/>
    <property type="match status" value="1"/>
</dbReference>
<evidence type="ECO:0000256" key="5">
    <source>
        <dbReference type="ARBA" id="ARBA00023134"/>
    </source>
</evidence>
<feature type="binding site" evidence="6">
    <location>
        <begin position="81"/>
        <end position="85"/>
    </location>
    <ligand>
        <name>GTP</name>
        <dbReference type="ChEBI" id="CHEBI:37565"/>
    </ligand>
</feature>
<feature type="domain" description="Tr-type G" evidence="8">
    <location>
        <begin position="8"/>
        <end position="282"/>
    </location>
</feature>
<dbReference type="InterPro" id="IPR009000">
    <property type="entry name" value="Transl_B-barrel_sf"/>
</dbReference>
<dbReference type="InterPro" id="IPR004540">
    <property type="entry name" value="Transl_elong_EFG/EF2"/>
</dbReference>
<keyword evidence="6" id="KW-0963">Cytoplasm</keyword>
<dbReference type="Pfam" id="PF00679">
    <property type="entry name" value="EFG_C"/>
    <property type="match status" value="1"/>
</dbReference>
<comment type="function">
    <text evidence="6">Catalyzes the GTP-dependent ribosomal translocation step during translation elongation. During this step, the ribosome changes from the pre-translocational (PRE) to the post-translocational (POST) state as the newly formed A-site-bound peptidyl-tRNA and P-site-bound deacylated tRNA move to the P and E sites, respectively. Catalyzes the coordinated movement of the two tRNA molecules, the mRNA and conformational changes in the ribosome.</text>
</comment>
<dbReference type="PANTHER" id="PTHR43261">
    <property type="entry name" value="TRANSLATION ELONGATION FACTOR G-RELATED"/>
    <property type="match status" value="1"/>
</dbReference>
<accession>A0ABS8I677</accession>
<comment type="similarity">
    <text evidence="1 6">Belongs to the TRAFAC class translation factor GTPase superfamily. Classic translation factor GTPase family. EF-G/EF-2 subfamily.</text>
</comment>
<evidence type="ECO:0000256" key="2">
    <source>
        <dbReference type="ARBA" id="ARBA00022741"/>
    </source>
</evidence>
<organism evidence="9 10">
    <name type="scientific">Nostoc favosum CHAB5714</name>
    <dbReference type="NCBI Taxonomy" id="2780399"/>
    <lineage>
        <taxon>Bacteria</taxon>
        <taxon>Bacillati</taxon>
        <taxon>Cyanobacteriota</taxon>
        <taxon>Cyanophyceae</taxon>
        <taxon>Nostocales</taxon>
        <taxon>Nostocaceae</taxon>
        <taxon>Nostoc</taxon>
        <taxon>Nostoc favosum</taxon>
    </lineage>
</organism>